<dbReference type="KEGG" id="uam:UABAM_04077"/>
<dbReference type="GO" id="GO:0005525">
    <property type="term" value="F:GTP binding"/>
    <property type="evidence" value="ECO:0007669"/>
    <property type="project" value="InterPro"/>
</dbReference>
<dbReference type="Gene3D" id="3.40.50.300">
    <property type="entry name" value="P-loop containing nucleotide triphosphate hydrolases"/>
    <property type="match status" value="1"/>
</dbReference>
<proteinExistence type="predicted"/>
<evidence type="ECO:0000313" key="3">
    <source>
        <dbReference type="EMBL" id="BBM85702.1"/>
    </source>
</evidence>
<gene>
    <name evidence="3" type="ORF">UABAM_04077</name>
</gene>
<dbReference type="Pfam" id="PF10396">
    <property type="entry name" value="TrmE_N"/>
    <property type="match status" value="1"/>
</dbReference>
<dbReference type="Gene3D" id="3.30.1360.120">
    <property type="entry name" value="Probable tRNA modification gtpase trme, domain 1"/>
    <property type="match status" value="1"/>
</dbReference>
<dbReference type="GO" id="GO:0002098">
    <property type="term" value="P:tRNA wobble uridine modification"/>
    <property type="evidence" value="ECO:0007669"/>
    <property type="project" value="TreeGrafter"/>
</dbReference>
<dbReference type="PANTHER" id="PTHR42714:SF2">
    <property type="entry name" value="TRNA MODIFICATION GTPASE GTPBP3, MITOCHONDRIAL"/>
    <property type="match status" value="1"/>
</dbReference>
<dbReference type="Pfam" id="PF01926">
    <property type="entry name" value="MMR_HSR1"/>
    <property type="match status" value="1"/>
</dbReference>
<evidence type="ECO:0000259" key="2">
    <source>
        <dbReference type="Pfam" id="PF10396"/>
    </source>
</evidence>
<organism evidence="3 4">
    <name type="scientific">Uabimicrobium amorphum</name>
    <dbReference type="NCBI Taxonomy" id="2596890"/>
    <lineage>
        <taxon>Bacteria</taxon>
        <taxon>Pseudomonadati</taxon>
        <taxon>Planctomycetota</taxon>
        <taxon>Candidatus Uabimicrobiia</taxon>
        <taxon>Candidatus Uabimicrobiales</taxon>
        <taxon>Candidatus Uabimicrobiaceae</taxon>
        <taxon>Candidatus Uabimicrobium</taxon>
    </lineage>
</organism>
<accession>A0A5S9IQP5</accession>
<dbReference type="InterPro" id="IPR027417">
    <property type="entry name" value="P-loop_NTPase"/>
</dbReference>
<dbReference type="CDD" id="cd04164">
    <property type="entry name" value="trmE"/>
    <property type="match status" value="1"/>
</dbReference>
<feature type="domain" description="G" evidence="1">
    <location>
        <begin position="181"/>
        <end position="278"/>
    </location>
</feature>
<protein>
    <submittedName>
        <fullName evidence="3">tRNA modification GTPase MnmE</fullName>
    </submittedName>
</protein>
<sequence>MSVYENKATLITPYGQGGVAVILGLGKNINEAIQPFFSTSKKIKPSQNIYYGTLYDDKREIIDQVLIRCFEYKEVDAIEICCHGGIAITEAIFQLLTSIDILRSDDLFSPSENVALQNFIHSKTDLVAKIFAYQLNGIWNSYIQEIVTHINQDNFTQAITLLESTLESFTIFNMITDPQSIVIAGKPNSGKSTLMNQLVGRERVIVDSTPGTTRDAIKVLVSLSGFPFYIYDTAGIRDSDNVVERMGIEKTFSMLDSGRHILWVIDSSLPPVEEEIPENALVLLNKVDLQPRFIEEYKRLYRNAICISAKKGLAIEEIARRLVPGLDKLQQSFPMIMSEDQYNVIVEVIRLLEERDTKKALLLLAGTCFYFSWSLE</sequence>
<dbReference type="InterPro" id="IPR006073">
    <property type="entry name" value="GTP-bd"/>
</dbReference>
<dbReference type="GO" id="GO:0030488">
    <property type="term" value="P:tRNA methylation"/>
    <property type="evidence" value="ECO:0007669"/>
    <property type="project" value="TreeGrafter"/>
</dbReference>
<name>A0A5S9IQP5_UABAM</name>
<reference evidence="3 4" key="1">
    <citation type="submission" date="2019-08" db="EMBL/GenBank/DDBJ databases">
        <title>Complete genome sequence of Candidatus Uab amorphum.</title>
        <authorList>
            <person name="Shiratori T."/>
            <person name="Suzuki S."/>
            <person name="Kakizawa Y."/>
            <person name="Ishida K."/>
        </authorList>
    </citation>
    <scope>NUCLEOTIDE SEQUENCE [LARGE SCALE GENOMIC DNA]</scope>
    <source>
        <strain evidence="3 4">SRT547</strain>
    </source>
</reference>
<dbReference type="Proteomes" id="UP000326354">
    <property type="component" value="Chromosome"/>
</dbReference>
<dbReference type="GO" id="GO:0005737">
    <property type="term" value="C:cytoplasm"/>
    <property type="evidence" value="ECO:0007669"/>
    <property type="project" value="TreeGrafter"/>
</dbReference>
<dbReference type="SUPFAM" id="SSF52540">
    <property type="entry name" value="P-loop containing nucleoside triphosphate hydrolases"/>
    <property type="match status" value="1"/>
</dbReference>
<feature type="domain" description="GTP-binding protein TrmE N-terminal" evidence="2">
    <location>
        <begin position="9"/>
        <end position="98"/>
    </location>
</feature>
<evidence type="ECO:0000259" key="1">
    <source>
        <dbReference type="Pfam" id="PF01926"/>
    </source>
</evidence>
<dbReference type="InterPro" id="IPR027266">
    <property type="entry name" value="TrmE/GcvT-like"/>
</dbReference>
<dbReference type="NCBIfam" id="TIGR00231">
    <property type="entry name" value="small_GTP"/>
    <property type="match status" value="1"/>
</dbReference>
<dbReference type="PANTHER" id="PTHR42714">
    <property type="entry name" value="TRNA MODIFICATION GTPASE GTPBP3"/>
    <property type="match status" value="1"/>
</dbReference>
<dbReference type="EMBL" id="AP019860">
    <property type="protein sequence ID" value="BBM85702.1"/>
    <property type="molecule type" value="Genomic_DNA"/>
</dbReference>
<keyword evidence="4" id="KW-1185">Reference proteome</keyword>
<dbReference type="AlphaFoldDB" id="A0A5S9IQP5"/>
<dbReference type="SUPFAM" id="SSF103025">
    <property type="entry name" value="Folate-binding domain"/>
    <property type="match status" value="1"/>
</dbReference>
<dbReference type="InterPro" id="IPR031168">
    <property type="entry name" value="G_TrmE"/>
</dbReference>
<evidence type="ECO:0000313" key="4">
    <source>
        <dbReference type="Proteomes" id="UP000326354"/>
    </source>
</evidence>
<dbReference type="InterPro" id="IPR005225">
    <property type="entry name" value="Small_GTP-bd"/>
</dbReference>
<dbReference type="InterPro" id="IPR018948">
    <property type="entry name" value="GTP-bd_TrmE_N"/>
</dbReference>